<keyword evidence="2 8" id="KW-0028">Amino-acid biosynthesis</keyword>
<dbReference type="NCBIfam" id="TIGR01027">
    <property type="entry name" value="proB"/>
    <property type="match status" value="1"/>
</dbReference>
<dbReference type="GO" id="GO:0055129">
    <property type="term" value="P:L-proline biosynthetic process"/>
    <property type="evidence" value="ECO:0007669"/>
    <property type="project" value="UniProtKB-UniRule"/>
</dbReference>
<feature type="binding site" evidence="8">
    <location>
        <position position="14"/>
    </location>
    <ligand>
        <name>ATP</name>
        <dbReference type="ChEBI" id="CHEBI:30616"/>
    </ligand>
</feature>
<evidence type="ECO:0000259" key="9">
    <source>
        <dbReference type="SMART" id="SM00359"/>
    </source>
</evidence>
<keyword evidence="4 8" id="KW-0808">Transferase</keyword>
<protein>
    <recommendedName>
        <fullName evidence="8">Glutamate 5-kinase</fullName>
        <ecNumber evidence="8">2.7.2.11</ecNumber>
    </recommendedName>
    <alternativeName>
        <fullName evidence="8">Gamma-glutamyl kinase</fullName>
        <shortName evidence="8">GK</shortName>
    </alternativeName>
</protein>
<dbReference type="AlphaFoldDB" id="A0A0R2S7V4"/>
<evidence type="ECO:0000256" key="4">
    <source>
        <dbReference type="ARBA" id="ARBA00022679"/>
    </source>
</evidence>
<evidence type="ECO:0000256" key="1">
    <source>
        <dbReference type="ARBA" id="ARBA00022490"/>
    </source>
</evidence>
<dbReference type="Pfam" id="PF01472">
    <property type="entry name" value="PUA"/>
    <property type="match status" value="1"/>
</dbReference>
<dbReference type="InterPro" id="IPR015947">
    <property type="entry name" value="PUA-like_sf"/>
</dbReference>
<evidence type="ECO:0000256" key="7">
    <source>
        <dbReference type="ARBA" id="ARBA00022840"/>
    </source>
</evidence>
<dbReference type="SMART" id="SM00359">
    <property type="entry name" value="PUA"/>
    <property type="match status" value="1"/>
</dbReference>
<dbReference type="CDD" id="cd04242">
    <property type="entry name" value="AAK_G5K_ProB"/>
    <property type="match status" value="1"/>
</dbReference>
<proteinExistence type="inferred from homology"/>
<reference evidence="10 11" key="1">
    <citation type="submission" date="2015-10" db="EMBL/GenBank/DDBJ databases">
        <title>Metagenome-Assembled Genomes uncover a global brackish microbiome.</title>
        <authorList>
            <person name="Hugerth L.W."/>
            <person name="Larsson J."/>
            <person name="Alneberg J."/>
            <person name="Lindh M.V."/>
            <person name="Legrand C."/>
            <person name="Pinhassi J."/>
            <person name="Andersson A.F."/>
        </authorList>
    </citation>
    <scope>NUCLEOTIDE SEQUENCE [LARGE SCALE GENOMIC DNA]</scope>
    <source>
        <strain evidence="10">BACL4 MAG-120507-bin80</strain>
    </source>
</reference>
<feature type="binding site" evidence="8">
    <location>
        <position position="153"/>
    </location>
    <ligand>
        <name>substrate</name>
    </ligand>
</feature>
<organism evidence="10 11">
    <name type="scientific">OM182 bacterium BACL3 MAG-120507-bin80</name>
    <dbReference type="NCBI Taxonomy" id="1655577"/>
    <lineage>
        <taxon>Bacteria</taxon>
        <taxon>Pseudomonadati</taxon>
        <taxon>Pseudomonadota</taxon>
        <taxon>Gammaproteobacteria</taxon>
        <taxon>OMG group</taxon>
        <taxon>OM182 clade</taxon>
    </lineage>
</organism>
<dbReference type="Pfam" id="PF00696">
    <property type="entry name" value="AA_kinase"/>
    <property type="match status" value="1"/>
</dbReference>
<evidence type="ECO:0000313" key="10">
    <source>
        <dbReference type="EMBL" id="KRO70991.1"/>
    </source>
</evidence>
<dbReference type="InterPro" id="IPR005715">
    <property type="entry name" value="Glu_5kinase/COase_Synthase"/>
</dbReference>
<evidence type="ECO:0000313" key="11">
    <source>
        <dbReference type="Proteomes" id="UP000051934"/>
    </source>
</evidence>
<dbReference type="Gene3D" id="3.40.1160.10">
    <property type="entry name" value="Acetylglutamate kinase-like"/>
    <property type="match status" value="2"/>
</dbReference>
<dbReference type="SUPFAM" id="SSF88697">
    <property type="entry name" value="PUA domain-like"/>
    <property type="match status" value="1"/>
</dbReference>
<dbReference type="EMBL" id="LIBB01000261">
    <property type="protein sequence ID" value="KRO70991.1"/>
    <property type="molecule type" value="Genomic_DNA"/>
</dbReference>
<dbReference type="InterPro" id="IPR036974">
    <property type="entry name" value="PUA_sf"/>
</dbReference>
<dbReference type="HAMAP" id="MF_00456">
    <property type="entry name" value="ProB"/>
    <property type="match status" value="1"/>
</dbReference>
<comment type="subcellular location">
    <subcellularLocation>
        <location evidence="8">Cytoplasm</location>
    </subcellularLocation>
</comment>
<keyword evidence="7 8" id="KW-0067">ATP-binding</keyword>
<evidence type="ECO:0000256" key="3">
    <source>
        <dbReference type="ARBA" id="ARBA00022650"/>
    </source>
</evidence>
<dbReference type="InterPro" id="IPR036393">
    <property type="entry name" value="AceGlu_kinase-like_sf"/>
</dbReference>
<accession>A0A0R2S7V4</accession>
<dbReference type="GO" id="GO:0003723">
    <property type="term" value="F:RNA binding"/>
    <property type="evidence" value="ECO:0007669"/>
    <property type="project" value="InterPro"/>
</dbReference>
<sequence>MRDKIRQAKRWVVKVGSSLVTNDGRGLDLAAIETWAEQLVAMRAQGIQVVLVSSGAVAEGVSRLGLSKRPTQVNLQQAAAAVGQMGLIQAYESCFNRHDVRAAQILLTHEDLSDRTRYLNARSTLTTLLDLGVVPVVNENDTVATAEICLGDNDTLAGLVANLINADAMVLLTDQDGLYSADPRFDKSAQLISVGSALDPSLTAMAGGGGSLGRGGMRTKLSAARLAARSGTNTIIANGREAEILGRLSRGEDLGTLLEADSEPVGARKQWLASQLSTQGEVVLDAGAVRVLKEAGKSLLAVGIVGVAGAFNRGEVIVCLDGEGREVARGLSNYSAAEVERLMGKSSERIVELLGYAGDDEIIHRDNLILSET</sequence>
<dbReference type="InterPro" id="IPR001048">
    <property type="entry name" value="Asp/Glu/Uridylate_kinase"/>
</dbReference>
<dbReference type="InterPro" id="IPR041739">
    <property type="entry name" value="G5K_ProB"/>
</dbReference>
<keyword evidence="6 8" id="KW-0418">Kinase</keyword>
<dbReference type="PROSITE" id="PS50890">
    <property type="entry name" value="PUA"/>
    <property type="match status" value="1"/>
</dbReference>
<dbReference type="EC" id="2.7.2.11" evidence="8"/>
<dbReference type="InterPro" id="IPR002478">
    <property type="entry name" value="PUA"/>
</dbReference>
<dbReference type="Gene3D" id="2.30.130.10">
    <property type="entry name" value="PUA domain"/>
    <property type="match status" value="1"/>
</dbReference>
<comment type="pathway">
    <text evidence="8">Amino-acid biosynthesis; L-proline biosynthesis; L-glutamate 5-semialdehyde from L-glutamate: step 1/2.</text>
</comment>
<evidence type="ECO:0000256" key="2">
    <source>
        <dbReference type="ARBA" id="ARBA00022605"/>
    </source>
</evidence>
<dbReference type="InterPro" id="IPR019797">
    <property type="entry name" value="Glutamate_5-kinase_CS"/>
</dbReference>
<keyword evidence="5 8" id="KW-0547">Nucleotide-binding</keyword>
<comment type="similarity">
    <text evidence="8">Belongs to the glutamate 5-kinase family.</text>
</comment>
<comment type="catalytic activity">
    <reaction evidence="8">
        <text>L-glutamate + ATP = L-glutamyl 5-phosphate + ADP</text>
        <dbReference type="Rhea" id="RHEA:14877"/>
        <dbReference type="ChEBI" id="CHEBI:29985"/>
        <dbReference type="ChEBI" id="CHEBI:30616"/>
        <dbReference type="ChEBI" id="CHEBI:58274"/>
        <dbReference type="ChEBI" id="CHEBI:456216"/>
        <dbReference type="EC" id="2.7.2.11"/>
    </reaction>
</comment>
<dbReference type="PROSITE" id="PS00902">
    <property type="entry name" value="GLUTAMATE_5_KINASE"/>
    <property type="match status" value="1"/>
</dbReference>
<evidence type="ECO:0000256" key="5">
    <source>
        <dbReference type="ARBA" id="ARBA00022741"/>
    </source>
</evidence>
<dbReference type="SUPFAM" id="SSF53633">
    <property type="entry name" value="Carbamate kinase-like"/>
    <property type="match status" value="1"/>
</dbReference>
<dbReference type="InterPro" id="IPR001057">
    <property type="entry name" value="Glu/AcGlu_kinase"/>
</dbReference>
<dbReference type="FunFam" id="2.30.130.10:FF:000007">
    <property type="entry name" value="Glutamate 5-kinase"/>
    <property type="match status" value="1"/>
</dbReference>
<dbReference type="GO" id="GO:0004349">
    <property type="term" value="F:glutamate 5-kinase activity"/>
    <property type="evidence" value="ECO:0007669"/>
    <property type="project" value="UniProtKB-UniRule"/>
</dbReference>
<keyword evidence="3 8" id="KW-0641">Proline biosynthesis</keyword>
<dbReference type="PIRSF" id="PIRSF000729">
    <property type="entry name" value="GK"/>
    <property type="match status" value="1"/>
</dbReference>
<dbReference type="Proteomes" id="UP000051934">
    <property type="component" value="Unassembled WGS sequence"/>
</dbReference>
<evidence type="ECO:0000256" key="6">
    <source>
        <dbReference type="ARBA" id="ARBA00022777"/>
    </source>
</evidence>
<keyword evidence="1 8" id="KW-0963">Cytoplasm</keyword>
<dbReference type="GO" id="GO:0005524">
    <property type="term" value="F:ATP binding"/>
    <property type="evidence" value="ECO:0007669"/>
    <property type="project" value="UniProtKB-KW"/>
</dbReference>
<name>A0A0R2S7V4_9GAMM</name>
<comment type="function">
    <text evidence="8">Catalyzes the transfer of a phosphate group to glutamate to form L-glutamate 5-phosphate.</text>
</comment>
<dbReference type="GO" id="GO:0005829">
    <property type="term" value="C:cytosol"/>
    <property type="evidence" value="ECO:0007669"/>
    <property type="project" value="TreeGrafter"/>
</dbReference>
<dbReference type="PANTHER" id="PTHR43654:SF1">
    <property type="entry name" value="ISOPENTENYL PHOSPHATE KINASE"/>
    <property type="match status" value="1"/>
</dbReference>
<dbReference type="PRINTS" id="PR00474">
    <property type="entry name" value="GLU5KINASE"/>
</dbReference>
<feature type="binding site" evidence="8">
    <location>
        <begin position="173"/>
        <end position="174"/>
    </location>
    <ligand>
        <name>ATP</name>
        <dbReference type="ChEBI" id="CHEBI:30616"/>
    </ligand>
</feature>
<comment type="caution">
    <text evidence="8">Lacks conserved residue(s) required for the propagation of feature annotation.</text>
</comment>
<feature type="binding site" evidence="8">
    <location>
        <position position="54"/>
    </location>
    <ligand>
        <name>substrate</name>
    </ligand>
</feature>
<dbReference type="InterPro" id="IPR011529">
    <property type="entry name" value="Glu_5kinase"/>
</dbReference>
<dbReference type="UniPathway" id="UPA00098">
    <property type="reaction ID" value="UER00359"/>
</dbReference>
<feature type="binding site" evidence="8">
    <location>
        <position position="141"/>
    </location>
    <ligand>
        <name>substrate</name>
    </ligand>
</feature>
<dbReference type="FunFam" id="3.40.1160.10:FF:000018">
    <property type="entry name" value="Glutamate 5-kinase"/>
    <property type="match status" value="1"/>
</dbReference>
<dbReference type="PANTHER" id="PTHR43654">
    <property type="entry name" value="GLUTAMATE 5-KINASE"/>
    <property type="match status" value="1"/>
</dbReference>
<feature type="domain" description="PUA" evidence="9">
    <location>
        <begin position="280"/>
        <end position="363"/>
    </location>
</feature>
<dbReference type="CDD" id="cd21157">
    <property type="entry name" value="PUA_G5K"/>
    <property type="match status" value="1"/>
</dbReference>
<evidence type="ECO:0000256" key="8">
    <source>
        <dbReference type="HAMAP-Rule" id="MF_00456"/>
    </source>
</evidence>
<gene>
    <name evidence="8" type="primary">proB</name>
    <name evidence="10" type="ORF">ABR69_12200</name>
</gene>
<comment type="caution">
    <text evidence="10">The sequence shown here is derived from an EMBL/GenBank/DDBJ whole genome shotgun (WGS) entry which is preliminary data.</text>
</comment>